<organism evidence="2 3">
    <name type="scientific">Seminavis robusta</name>
    <dbReference type="NCBI Taxonomy" id="568900"/>
    <lineage>
        <taxon>Eukaryota</taxon>
        <taxon>Sar</taxon>
        <taxon>Stramenopiles</taxon>
        <taxon>Ochrophyta</taxon>
        <taxon>Bacillariophyta</taxon>
        <taxon>Bacillariophyceae</taxon>
        <taxon>Bacillariophycidae</taxon>
        <taxon>Naviculales</taxon>
        <taxon>Naviculaceae</taxon>
        <taxon>Seminavis</taxon>
    </lineage>
</organism>
<evidence type="ECO:0000313" key="2">
    <source>
        <dbReference type="EMBL" id="CAB9522969.1"/>
    </source>
</evidence>
<protein>
    <submittedName>
        <fullName evidence="2">Uncharacterized protein</fullName>
    </submittedName>
</protein>
<accession>A0A9N8EMZ6</accession>
<dbReference type="AlphaFoldDB" id="A0A9N8EMZ6"/>
<feature type="region of interest" description="Disordered" evidence="1">
    <location>
        <begin position="65"/>
        <end position="137"/>
    </location>
</feature>
<feature type="compositionally biased region" description="Basic and acidic residues" evidence="1">
    <location>
        <begin position="291"/>
        <end position="301"/>
    </location>
</feature>
<evidence type="ECO:0000313" key="3">
    <source>
        <dbReference type="Proteomes" id="UP001153069"/>
    </source>
</evidence>
<comment type="caution">
    <text evidence="2">The sequence shown here is derived from an EMBL/GenBank/DDBJ whole genome shotgun (WGS) entry which is preliminary data.</text>
</comment>
<evidence type="ECO:0000256" key="1">
    <source>
        <dbReference type="SAM" id="MobiDB-lite"/>
    </source>
</evidence>
<sequence length="455" mass="48595">MTTGFNHHNELDQLLRLMQKHKHQAGPLAVRATRGQTRYLADAYDFARTFVETVDEIQGIGTNAAVSEATRREPSQLVSSRQQQQQQQHQEYQHPSRQEYRQDREEQQNGRNIIVLDCDEEENRPRPDNQTSTGLEELSYSTSAVAAAPVATAPVAAASVATTAPVATGAPVAAAPVATTAHIAVATAPAATTAPVATGAPVDAAPVATTPHVDVAAAPAATTAPVATGAPVAATSVATTAPVATGAPIAAAPVATTAHIAVATAPAAINFPVAAAAGLVSPAAPRRATNRRGDNNRDNKPPAKRRRSAGDNPPIPYDAFLAGKENLIYSKGVTMQFINKNLDYLGLRSRLNKCGISSDQEKNICVLQFKQGWVDVPSPDSVTGELIIRCQRQRSGGHLRYYVGHFKCKHCDNTPLVYKDEQCRATLTFSFHRFDDVLQRKLDELAALPFSNQNV</sequence>
<proteinExistence type="predicted"/>
<feature type="compositionally biased region" description="Low complexity" evidence="1">
    <location>
        <begin position="75"/>
        <end position="90"/>
    </location>
</feature>
<dbReference type="Proteomes" id="UP001153069">
    <property type="component" value="Unassembled WGS sequence"/>
</dbReference>
<reference evidence="2" key="1">
    <citation type="submission" date="2020-06" db="EMBL/GenBank/DDBJ databases">
        <authorList>
            <consortium name="Plant Systems Biology data submission"/>
        </authorList>
    </citation>
    <scope>NUCLEOTIDE SEQUENCE</scope>
    <source>
        <strain evidence="2">D6</strain>
    </source>
</reference>
<feature type="compositionally biased region" description="Basic and acidic residues" evidence="1">
    <location>
        <begin position="91"/>
        <end position="108"/>
    </location>
</feature>
<keyword evidence="3" id="KW-1185">Reference proteome</keyword>
<dbReference type="EMBL" id="CAICTM010001359">
    <property type="protein sequence ID" value="CAB9522969.1"/>
    <property type="molecule type" value="Genomic_DNA"/>
</dbReference>
<gene>
    <name evidence="2" type="ORF">SEMRO_1361_G266240.1</name>
</gene>
<feature type="region of interest" description="Disordered" evidence="1">
    <location>
        <begin position="284"/>
        <end position="315"/>
    </location>
</feature>
<name>A0A9N8EMZ6_9STRA</name>